<feature type="region of interest" description="Disordered" evidence="1">
    <location>
        <begin position="972"/>
        <end position="1009"/>
    </location>
</feature>
<evidence type="ECO:0000313" key="4">
    <source>
        <dbReference type="Proteomes" id="UP000649617"/>
    </source>
</evidence>
<evidence type="ECO:0000256" key="1">
    <source>
        <dbReference type="SAM" id="MobiDB-lite"/>
    </source>
</evidence>
<comment type="caution">
    <text evidence="3">The sequence shown here is derived from an EMBL/GenBank/DDBJ whole genome shotgun (WGS) entry which is preliminary data.</text>
</comment>
<dbReference type="EMBL" id="CAJNIZ010048170">
    <property type="protein sequence ID" value="CAE7783755.1"/>
    <property type="molecule type" value="Genomic_DNA"/>
</dbReference>
<organism evidence="3 4">
    <name type="scientific">Symbiodinium pilosum</name>
    <name type="common">Dinoflagellate</name>
    <dbReference type="NCBI Taxonomy" id="2952"/>
    <lineage>
        <taxon>Eukaryota</taxon>
        <taxon>Sar</taxon>
        <taxon>Alveolata</taxon>
        <taxon>Dinophyceae</taxon>
        <taxon>Suessiales</taxon>
        <taxon>Symbiodiniaceae</taxon>
        <taxon>Symbiodinium</taxon>
    </lineage>
</organism>
<keyword evidence="4" id="KW-1185">Reference proteome</keyword>
<feature type="transmembrane region" description="Helical" evidence="2">
    <location>
        <begin position="855"/>
        <end position="874"/>
    </location>
</feature>
<gene>
    <name evidence="3" type="primary">GIP</name>
    <name evidence="3" type="ORF">SPIL2461_LOCUS23336</name>
</gene>
<dbReference type="Proteomes" id="UP000649617">
    <property type="component" value="Unassembled WGS sequence"/>
</dbReference>
<feature type="region of interest" description="Disordered" evidence="1">
    <location>
        <begin position="409"/>
        <end position="445"/>
    </location>
</feature>
<dbReference type="OrthoDB" id="430561at2759"/>
<feature type="compositionally biased region" description="Acidic residues" evidence="1">
    <location>
        <begin position="425"/>
        <end position="434"/>
    </location>
</feature>
<evidence type="ECO:0000313" key="3">
    <source>
        <dbReference type="EMBL" id="CAE7783755.1"/>
    </source>
</evidence>
<feature type="transmembrane region" description="Helical" evidence="2">
    <location>
        <begin position="886"/>
        <end position="907"/>
    </location>
</feature>
<feature type="transmembrane region" description="Helical" evidence="2">
    <location>
        <begin position="1169"/>
        <end position="1190"/>
    </location>
</feature>
<name>A0A812YL11_SYMPI</name>
<feature type="transmembrane region" description="Helical" evidence="2">
    <location>
        <begin position="1059"/>
        <end position="1081"/>
    </location>
</feature>
<sequence length="1916" mass="214934">MEPPHWVSVCRPPPCDESDVIGSTARMSQFVAAWPNLSPLAYSQPDAEALPIAQRILETGSLPPFVPPRLVYRLNVWLLGPSPDSPEVDQQGRVLSLNEEDLKARSQEPLGDLLYRQHDLPPSAFPEPHADVTVQEIKWCLPALLPDKMFRCTVEARFETNASVHWWTPLMQSEEFVVERVPPPAPPDLAPVSELPTPQLDKLLARRAPGSMTYVVVRWPWRVLGRPVDVLREACHVLEFCPSEARQSLRDPTSKPLDPKGETVVLGRATGPWKEPKAQQVCFANFEKGEVWFELPDEATEEANWVPLLIASGLWTSSDHSSEPRSVHLRWRLRAGQSAIAETNTALHYSAATGPVRSFVAKPSVSSLQLVVPQRASRLTGSLRWTAWEGAVKHQFCYRLLTQQKKKKRHHRGMQLLKSSTTLSEDSESSDQTEDASPSTNPLAQASHLHPVTGWLELPPIMDDVKRWRMTTEASSESELLREPDEASLLAEFTRRLSPPEWQRLAWRHYHLQQEAPIHVMPFLLVSQVKETVHTDLEGVCWRRNALVAEGESAMEFTSQRVPTFYISPKFAQSGRAFCLSDLASSWSEWSAPSDPAGMVPPIPTLSAPVRLIFNRREPTIARVVWSGCEPLEGYEHLMDSIEYLLYLSIDEESGREFIQAFIVLGGKLATRCRILEVLVMAIEELGQRAEEFTLLTDRAEGVETPTFDFENLFTDRSQLISQMRTVSAEGDDSGFSAGYGHRVRLAGQRAVSLRHDRLKPHCLHRISVCVRCAVEGLPEPDWQRLKPPSRPCAVGIGPAAGLAYFYNLERFKFDAEQRQDCIHQMQNMRLAQWGLFREDVRDVFQLSTSNMDNYILVGALIVTAVMNFIFVGYPEFPLEPRWLLVLWNNCVFACIFFGLVSVWLAMHGSIAQRSAKVKILTQAVRPPVPSLKDIESAMRSQERFESDGAGRYFQPPAFAIPFALAEKDEIPKSEPSSVDPGVRTLPTGSGVSQRKGRARPKSQKEEPVDWLSDAPFAGEEVLQHLQTVDNGGPGRSAVMHSHFWMLRRVQRGYACFDAYARIGLVLAAQHMLLVCAYYSLGHFMSKMDNWPIPAQNPGAAWLSLIAGAFCTTTLFKLDLFCGPKYRNLVQLCLVIPPALSGLAIHLAASRTNHGRGGVRACDQVVPAWAPWALAILACGGHMLWMWVILRVSAPRLESSGLPLSFRSTVYLDVFGWHSRHFSAAAVRTAVDCAHWENPEKMLYEIAERRPDHKCLVATHREAKHLVSVLSQLVTAEMSAHLSQEESEDLQQLRFTLDEHLRDLETQMAMPAHAGRQSDGWERRGQEAVPAWLQSSFLEGDNEEVYWIDCRSGQVVWSVPEAGQIIDLFRLSTSLEELQLRIDQSPRSSQEPILAAEALPFELMPENPDVEVSSSLLPWKCVRLSCLAQMGVWLATIAVLLFDPKYYDSARAPREMYDSIALQVVQTDWPHDFFRPSALACSASGRHLMLGDQFAIFKAELELLGEHSDESAVERMEEEASRNHTHERISLKTITLEMAVPTTEIDFAFKSFGFLPGKNKLLLLNQGGTEITEYSLHGHRYVKTWKLSPTLPHKRLETIQPVEGQETLQCARDGSGFMNAGWLVYAATDSGQVVTLCPTHRNELHPLHMVISLRSRRPSQEVVEVVDSHTGTTKASAQTVIGVYHDPSTGYIWLLNTNTEGMAEVVVFDSERPKATWGAGKDFLLLQLLILTVLVKSEVLNFGSLKTSGFPRDTANTDCGQTVNRERDKDVPIPEARFGRFLHTPCILLKCEMFAKTNKNDADKDHSVVIDCRPAGGTDEDYRQIPLENSVFCQPVEHGPCRLIYNLPFLRAEIRTRNVVMNDVSAASIPFFAVPPLTVQQAKGPSIQLVEGKAAWERLRYLNSSGKGLLLDCLQM</sequence>
<keyword evidence="2" id="KW-0472">Membrane</keyword>
<feature type="transmembrane region" description="Helical" evidence="2">
    <location>
        <begin position="1101"/>
        <end position="1122"/>
    </location>
</feature>
<protein>
    <submittedName>
        <fullName evidence="3">GIP protein</fullName>
    </submittedName>
</protein>
<evidence type="ECO:0000256" key="2">
    <source>
        <dbReference type="SAM" id="Phobius"/>
    </source>
</evidence>
<accession>A0A812YL11</accession>
<proteinExistence type="predicted"/>
<keyword evidence="2" id="KW-0812">Transmembrane</keyword>
<reference evidence="3" key="1">
    <citation type="submission" date="2021-02" db="EMBL/GenBank/DDBJ databases">
        <authorList>
            <person name="Dougan E. K."/>
            <person name="Rhodes N."/>
            <person name="Thang M."/>
            <person name="Chan C."/>
        </authorList>
    </citation>
    <scope>NUCLEOTIDE SEQUENCE</scope>
</reference>
<keyword evidence="2" id="KW-1133">Transmembrane helix</keyword>